<evidence type="ECO:0000256" key="6">
    <source>
        <dbReference type="ARBA" id="ARBA00023015"/>
    </source>
</evidence>
<dbReference type="InterPro" id="IPR018062">
    <property type="entry name" value="HTH_AraC-typ_CS"/>
</dbReference>
<feature type="domain" description="HTH araC/xylS-type" evidence="12">
    <location>
        <begin position="434"/>
        <end position="530"/>
    </location>
</feature>
<keyword evidence="7" id="KW-0238">DNA-binding</keyword>
<protein>
    <recommendedName>
        <fullName evidence="2">Stage 0 sporulation protein A homolog</fullName>
    </recommendedName>
</protein>
<evidence type="ECO:0000256" key="2">
    <source>
        <dbReference type="ARBA" id="ARBA00018672"/>
    </source>
</evidence>
<dbReference type="Pfam" id="PF00072">
    <property type="entry name" value="Response_reg"/>
    <property type="match status" value="1"/>
</dbReference>
<dbReference type="PRINTS" id="PR00032">
    <property type="entry name" value="HTHARAC"/>
</dbReference>
<sequence length="530" mass="61743">MIRLMIVDDEQIVLDGLRFLIEDRFEDIQIVATLRSGREAVEACRTLVPDLVLMDIKMPGISGIEAIETIRKQHQEIRFIIISAYEQFEYAQQAVELGVREYILKPVNPAKLTEVLQKAVREIKEEQERRTQEMENREKLERILPVLEHGFIYSLLLGEDYREELGQYRELFEIQKESGFVLVFEFGEGVHGKLRNRIGTGVKSQSFYPLVQSILKYKCKCIVGPMIINRMTVLVYEDRCENEYEQRLSAMELGEALHQKIQEVADTNVYVGIGGCHPLEKIKNSLEEANYALNRMSDEQILHFGDIAFWEDREDGYSFVDIKADEVELIQMMETAPEEELVRQARHFFNRVEKKFKGSSVDVQNILLELMVMALGLSYRHNLQEADVGYSTYLGEFKRLESLVELENWCLQKIRKIAGMVQGSKHQHVSKVVLEAKEFIDAHYNQDLSLQEVSKRVSVSPQYFSKIFKEEIGLSYVEYVRKIRIDVAKDMLRSQQYSVKEICYRIGYNDPNYFSRLFKKLVGVSPTDYK</sequence>
<evidence type="ECO:0000256" key="9">
    <source>
        <dbReference type="ARBA" id="ARBA00024867"/>
    </source>
</evidence>
<feature type="coiled-coil region" evidence="11">
    <location>
        <begin position="116"/>
        <end position="143"/>
    </location>
</feature>
<keyword evidence="4 10" id="KW-0597">Phosphoprotein</keyword>
<proteinExistence type="predicted"/>
<dbReference type="Gene3D" id="3.40.50.2300">
    <property type="match status" value="1"/>
</dbReference>
<accession>A0A7X5HV13</accession>
<gene>
    <name evidence="14" type="ORF">GXN74_05215</name>
</gene>
<feature type="modified residue" description="4-aspartylphosphate" evidence="10">
    <location>
        <position position="55"/>
    </location>
</feature>
<evidence type="ECO:0000259" key="12">
    <source>
        <dbReference type="PROSITE" id="PS01124"/>
    </source>
</evidence>
<comment type="subcellular location">
    <subcellularLocation>
        <location evidence="1">Cytoplasm</location>
    </subcellularLocation>
</comment>
<dbReference type="InterPro" id="IPR018060">
    <property type="entry name" value="HTH_AraC"/>
</dbReference>
<evidence type="ECO:0000313" key="14">
    <source>
        <dbReference type="EMBL" id="NDL67146.1"/>
    </source>
</evidence>
<evidence type="ECO:0000256" key="11">
    <source>
        <dbReference type="SAM" id="Coils"/>
    </source>
</evidence>
<dbReference type="RefSeq" id="WP_162369875.1">
    <property type="nucleotide sequence ID" value="NZ_JAAEEH010000010.1"/>
</dbReference>
<name>A0A7X5HV13_9FIRM</name>
<dbReference type="PROSITE" id="PS50110">
    <property type="entry name" value="RESPONSE_REGULATORY"/>
    <property type="match status" value="1"/>
</dbReference>
<dbReference type="InterPro" id="IPR020449">
    <property type="entry name" value="Tscrpt_reg_AraC-type_HTH"/>
</dbReference>
<dbReference type="SUPFAM" id="SSF46689">
    <property type="entry name" value="Homeodomain-like"/>
    <property type="match status" value="2"/>
</dbReference>
<evidence type="ECO:0000256" key="4">
    <source>
        <dbReference type="ARBA" id="ARBA00022553"/>
    </source>
</evidence>
<dbReference type="PROSITE" id="PS00041">
    <property type="entry name" value="HTH_ARAC_FAMILY_1"/>
    <property type="match status" value="1"/>
</dbReference>
<dbReference type="PROSITE" id="PS01124">
    <property type="entry name" value="HTH_ARAC_FAMILY_2"/>
    <property type="match status" value="1"/>
</dbReference>
<dbReference type="PANTHER" id="PTHR42713:SF3">
    <property type="entry name" value="TRANSCRIPTIONAL REGULATORY PROTEIN HPTR"/>
    <property type="match status" value="1"/>
</dbReference>
<feature type="domain" description="Response regulatory" evidence="13">
    <location>
        <begin position="3"/>
        <end position="120"/>
    </location>
</feature>
<organism evidence="14 15">
    <name type="scientific">Anaerotalea alkaliphila</name>
    <dbReference type="NCBI Taxonomy" id="2662126"/>
    <lineage>
        <taxon>Bacteria</taxon>
        <taxon>Bacillati</taxon>
        <taxon>Bacillota</taxon>
        <taxon>Clostridia</taxon>
        <taxon>Eubacteriales</taxon>
        <taxon>Anaerotalea</taxon>
    </lineage>
</organism>
<dbReference type="GO" id="GO:0043565">
    <property type="term" value="F:sequence-specific DNA binding"/>
    <property type="evidence" value="ECO:0007669"/>
    <property type="project" value="InterPro"/>
</dbReference>
<dbReference type="GO" id="GO:0003700">
    <property type="term" value="F:DNA-binding transcription factor activity"/>
    <property type="evidence" value="ECO:0007669"/>
    <property type="project" value="InterPro"/>
</dbReference>
<evidence type="ECO:0000256" key="5">
    <source>
        <dbReference type="ARBA" id="ARBA00023012"/>
    </source>
</evidence>
<comment type="caution">
    <text evidence="14">The sequence shown here is derived from an EMBL/GenBank/DDBJ whole genome shotgun (WGS) entry which is preliminary data.</text>
</comment>
<keyword evidence="8" id="KW-0804">Transcription</keyword>
<dbReference type="Gene3D" id="1.10.10.60">
    <property type="entry name" value="Homeodomain-like"/>
    <property type="match status" value="2"/>
</dbReference>
<dbReference type="SMART" id="SM00342">
    <property type="entry name" value="HTH_ARAC"/>
    <property type="match status" value="1"/>
</dbReference>
<keyword evidence="11" id="KW-0175">Coiled coil</keyword>
<dbReference type="CDD" id="cd17536">
    <property type="entry name" value="REC_YesN-like"/>
    <property type="match status" value="1"/>
</dbReference>
<dbReference type="Pfam" id="PF12833">
    <property type="entry name" value="HTH_18"/>
    <property type="match status" value="1"/>
</dbReference>
<keyword evidence="3" id="KW-0963">Cytoplasm</keyword>
<dbReference type="InterPro" id="IPR009057">
    <property type="entry name" value="Homeodomain-like_sf"/>
</dbReference>
<evidence type="ECO:0000256" key="10">
    <source>
        <dbReference type="PROSITE-ProRule" id="PRU00169"/>
    </source>
</evidence>
<keyword evidence="6" id="KW-0805">Transcription regulation</keyword>
<evidence type="ECO:0000259" key="13">
    <source>
        <dbReference type="PROSITE" id="PS50110"/>
    </source>
</evidence>
<dbReference type="InterPro" id="IPR001789">
    <property type="entry name" value="Sig_transdc_resp-reg_receiver"/>
</dbReference>
<dbReference type="PANTHER" id="PTHR42713">
    <property type="entry name" value="HISTIDINE KINASE-RELATED"/>
    <property type="match status" value="1"/>
</dbReference>
<dbReference type="SMART" id="SM00448">
    <property type="entry name" value="REC"/>
    <property type="match status" value="1"/>
</dbReference>
<evidence type="ECO:0000256" key="1">
    <source>
        <dbReference type="ARBA" id="ARBA00004496"/>
    </source>
</evidence>
<dbReference type="GO" id="GO:0005737">
    <property type="term" value="C:cytoplasm"/>
    <property type="evidence" value="ECO:0007669"/>
    <property type="project" value="UniProtKB-SubCell"/>
</dbReference>
<reference evidence="14 15" key="1">
    <citation type="submission" date="2020-01" db="EMBL/GenBank/DDBJ databases">
        <title>Anaeroalcalibacter tamaniensis gen. nov., sp. nov., moderately halophilic strictly anaerobic fermenter bacterium from mud volcano of Taman peninsula.</title>
        <authorList>
            <person name="Frolova A."/>
            <person name="Merkel A.Y."/>
            <person name="Slobodkin A.I."/>
        </authorList>
    </citation>
    <scope>NUCLEOTIDE SEQUENCE [LARGE SCALE GENOMIC DNA]</scope>
    <source>
        <strain evidence="14 15">F-3ap</strain>
    </source>
</reference>
<evidence type="ECO:0000256" key="8">
    <source>
        <dbReference type="ARBA" id="ARBA00023163"/>
    </source>
</evidence>
<keyword evidence="5" id="KW-0902">Two-component regulatory system</keyword>
<dbReference type="Proteomes" id="UP000461585">
    <property type="component" value="Unassembled WGS sequence"/>
</dbReference>
<keyword evidence="15" id="KW-1185">Reference proteome</keyword>
<dbReference type="AlphaFoldDB" id="A0A7X5HV13"/>
<dbReference type="GO" id="GO:0000160">
    <property type="term" value="P:phosphorelay signal transduction system"/>
    <property type="evidence" value="ECO:0007669"/>
    <property type="project" value="UniProtKB-KW"/>
</dbReference>
<dbReference type="InterPro" id="IPR011006">
    <property type="entry name" value="CheY-like_superfamily"/>
</dbReference>
<evidence type="ECO:0000313" key="15">
    <source>
        <dbReference type="Proteomes" id="UP000461585"/>
    </source>
</evidence>
<evidence type="ECO:0000256" key="7">
    <source>
        <dbReference type="ARBA" id="ARBA00023125"/>
    </source>
</evidence>
<dbReference type="SUPFAM" id="SSF52172">
    <property type="entry name" value="CheY-like"/>
    <property type="match status" value="1"/>
</dbReference>
<comment type="function">
    <text evidence="9">May play the central regulatory role in sporulation. It may be an element of the effector pathway responsible for the activation of sporulation genes in response to nutritional stress. Spo0A may act in concert with spo0H (a sigma factor) to control the expression of some genes that are critical to the sporulation process.</text>
</comment>
<evidence type="ECO:0000256" key="3">
    <source>
        <dbReference type="ARBA" id="ARBA00022490"/>
    </source>
</evidence>
<dbReference type="EMBL" id="JAAEEH010000010">
    <property type="protein sequence ID" value="NDL67146.1"/>
    <property type="molecule type" value="Genomic_DNA"/>
</dbReference>
<dbReference type="InterPro" id="IPR051552">
    <property type="entry name" value="HptR"/>
</dbReference>